<name>A0A4Z0V2P6_9BACT</name>
<keyword evidence="4" id="KW-0812">Transmembrane</keyword>
<evidence type="ECO:0000313" key="7">
    <source>
        <dbReference type="Proteomes" id="UP000297635"/>
    </source>
</evidence>
<dbReference type="GeneID" id="82148449"/>
<dbReference type="Proteomes" id="UP000297635">
    <property type="component" value="Unassembled WGS sequence"/>
</dbReference>
<dbReference type="PANTHER" id="PTHR43280">
    <property type="entry name" value="ARAC-FAMILY TRANSCRIPTIONAL REGULATOR"/>
    <property type="match status" value="1"/>
</dbReference>
<evidence type="ECO:0000256" key="4">
    <source>
        <dbReference type="SAM" id="Phobius"/>
    </source>
</evidence>
<proteinExistence type="predicted"/>
<dbReference type="Pfam" id="PF12833">
    <property type="entry name" value="HTH_18"/>
    <property type="match status" value="1"/>
</dbReference>
<dbReference type="InterPro" id="IPR015943">
    <property type="entry name" value="WD40/YVTN_repeat-like_dom_sf"/>
</dbReference>
<dbReference type="InterPro" id="IPR013783">
    <property type="entry name" value="Ig-like_fold"/>
</dbReference>
<dbReference type="SUPFAM" id="SSF69322">
    <property type="entry name" value="Tricorn protease domain 2"/>
    <property type="match status" value="1"/>
</dbReference>
<dbReference type="Gene3D" id="1.10.10.60">
    <property type="entry name" value="Homeodomain-like"/>
    <property type="match status" value="1"/>
</dbReference>
<keyword evidence="3" id="KW-0804">Transcription</keyword>
<keyword evidence="1" id="KW-0805">Transcription regulation</keyword>
<evidence type="ECO:0000313" key="6">
    <source>
        <dbReference type="EMBL" id="TGG39449.1"/>
    </source>
</evidence>
<dbReference type="GO" id="GO:0043565">
    <property type="term" value="F:sequence-specific DNA binding"/>
    <property type="evidence" value="ECO:0007669"/>
    <property type="project" value="InterPro"/>
</dbReference>
<dbReference type="Gene3D" id="2.60.40.10">
    <property type="entry name" value="Immunoglobulins"/>
    <property type="match status" value="1"/>
</dbReference>
<evidence type="ECO:0000256" key="1">
    <source>
        <dbReference type="ARBA" id="ARBA00023015"/>
    </source>
</evidence>
<evidence type="ECO:0000256" key="2">
    <source>
        <dbReference type="ARBA" id="ARBA00023125"/>
    </source>
</evidence>
<dbReference type="PANTHER" id="PTHR43280:SF2">
    <property type="entry name" value="HTH-TYPE TRANSCRIPTIONAL REGULATOR EXSA"/>
    <property type="match status" value="1"/>
</dbReference>
<keyword evidence="2" id="KW-0238">DNA-binding</keyword>
<gene>
    <name evidence="6" type="ORF">EZ315_01510</name>
</gene>
<dbReference type="InterPro" id="IPR009057">
    <property type="entry name" value="Homeodomain-like_sf"/>
</dbReference>
<dbReference type="InterPro" id="IPR018060">
    <property type="entry name" value="HTH_AraC"/>
</dbReference>
<dbReference type="InterPro" id="IPR020449">
    <property type="entry name" value="Tscrpt_reg_AraC-type_HTH"/>
</dbReference>
<sequence>MPALYRLILVSILLLLQPVAAYSITSTEKMLFSPKRITGDANDMSLRSIIQLPDGRMAFITSNHLHIYNNTSTKSYPLDDSQSSLLGGYNGYHHPYISSDSLLWIKNQGRLHCFDPKCDRLSDPDSVLGKRDIDDLFVDDSGCVMMRKGNTLYYSGSHMTLPQDEGELHDAASLKDKIYLFFEHGGIRVFDRKTGKNINSRPPSDINIRHNTSLVKITDGSIYQLRNGYKGGCLLHYDPITLDCDTILNTPYALNTLMPSLNGSIYTSCAKGIWTYTPCNDSLNYNKDIRTSTGEMLATEISTVYEDADGGIWLGMYNRGIFYHHPSSHEFIRIYCSMIPHSTASFMESREGMMFLRCLNSSYHIDTDNKTLHLLNGNRLHNTDITESGKGNSFRNSRDEVYFLAGNEIDIFVPRHMSTHKTARTIPIHLQSITVKGQIIDGNDLTFEHNQNLINIKLSILDYAGCDTIYLRHTLTGPDSDCSTTIIAPGQKRETDFTYANLRPGKYTLATEVSTAKDVSYTAGRKSISFSIKPPWWTTPWAYCTYALLLALAITAALHIHTRVLKTRLERQHREEMLLAKIRMLIDQVKDKENDTTEESTGAIPTESMDAADRDFVAKAVEAVERNIANPSYSVSQLSSDMCMERTGLYKRLVTLLDKSPSLFIREIRLSRAAQLLQEERNPTIADIAEQVGFNSASYFSKCFQEKFGCRPSEFSQKQN</sequence>
<dbReference type="Gene3D" id="2.130.10.10">
    <property type="entry name" value="YVTN repeat-like/Quinoprotein amine dehydrogenase"/>
    <property type="match status" value="2"/>
</dbReference>
<organism evidence="6 7">
    <name type="scientific">Duncaniella freteri</name>
    <dbReference type="NCBI Taxonomy" id="2530391"/>
    <lineage>
        <taxon>Bacteria</taxon>
        <taxon>Pseudomonadati</taxon>
        <taxon>Bacteroidota</taxon>
        <taxon>Bacteroidia</taxon>
        <taxon>Bacteroidales</taxon>
        <taxon>Muribaculaceae</taxon>
        <taxon>Duncaniella</taxon>
    </lineage>
</organism>
<feature type="domain" description="HTH araC/xylS-type" evidence="5">
    <location>
        <begin position="618"/>
        <end position="718"/>
    </location>
</feature>
<accession>A0A4Z0V2P6</accession>
<evidence type="ECO:0000259" key="5">
    <source>
        <dbReference type="PROSITE" id="PS01124"/>
    </source>
</evidence>
<keyword evidence="7" id="KW-1185">Reference proteome</keyword>
<protein>
    <submittedName>
        <fullName evidence="6">AraC family transcriptional regulator</fullName>
    </submittedName>
</protein>
<evidence type="ECO:0000256" key="3">
    <source>
        <dbReference type="ARBA" id="ARBA00023163"/>
    </source>
</evidence>
<comment type="caution">
    <text evidence="6">The sequence shown here is derived from an EMBL/GenBank/DDBJ whole genome shotgun (WGS) entry which is preliminary data.</text>
</comment>
<reference evidence="6 7" key="1">
    <citation type="submission" date="2019-02" db="EMBL/GenBank/DDBJ databases">
        <title>Isolation and identification of novel species under the genus Muribaculum.</title>
        <authorList>
            <person name="Miyake S."/>
            <person name="Ding Y."/>
            <person name="Low A."/>
            <person name="Soh M."/>
            <person name="Seedorf H."/>
        </authorList>
    </citation>
    <scope>NUCLEOTIDE SEQUENCE [LARGE SCALE GENOMIC DNA]</scope>
    <source>
        <strain evidence="6 7">TLL-A3</strain>
    </source>
</reference>
<dbReference type="EMBL" id="SJSA01000001">
    <property type="protein sequence ID" value="TGG39449.1"/>
    <property type="molecule type" value="Genomic_DNA"/>
</dbReference>
<dbReference type="SMART" id="SM00342">
    <property type="entry name" value="HTH_ARAC"/>
    <property type="match status" value="1"/>
</dbReference>
<dbReference type="AlphaFoldDB" id="A0A4Z0V2P6"/>
<dbReference type="RefSeq" id="WP_135470008.1">
    <property type="nucleotide sequence ID" value="NZ_CASJDB010000049.1"/>
</dbReference>
<dbReference type="PROSITE" id="PS01124">
    <property type="entry name" value="HTH_ARAC_FAMILY_2"/>
    <property type="match status" value="1"/>
</dbReference>
<keyword evidence="4" id="KW-1133">Transmembrane helix</keyword>
<dbReference type="SUPFAM" id="SSF46689">
    <property type="entry name" value="Homeodomain-like"/>
    <property type="match status" value="1"/>
</dbReference>
<keyword evidence="4" id="KW-0472">Membrane</keyword>
<feature type="transmembrane region" description="Helical" evidence="4">
    <location>
        <begin position="540"/>
        <end position="561"/>
    </location>
</feature>
<dbReference type="PRINTS" id="PR00032">
    <property type="entry name" value="HTHARAC"/>
</dbReference>
<dbReference type="GO" id="GO:0003700">
    <property type="term" value="F:DNA-binding transcription factor activity"/>
    <property type="evidence" value="ECO:0007669"/>
    <property type="project" value="InterPro"/>
</dbReference>